<dbReference type="SUPFAM" id="SSF56655">
    <property type="entry name" value="Carbohydrate phosphatase"/>
    <property type="match status" value="1"/>
</dbReference>
<dbReference type="Gene3D" id="3.30.540.10">
    <property type="entry name" value="Fructose-1,6-Bisphosphatase, subunit A, domain 1"/>
    <property type="match status" value="1"/>
</dbReference>
<gene>
    <name evidence="6" type="ORF">JQN70_15600</name>
</gene>
<dbReference type="PROSITE" id="PS00629">
    <property type="entry name" value="IMP_1"/>
    <property type="match status" value="1"/>
</dbReference>
<comment type="catalytic activity">
    <reaction evidence="1">
        <text>a myo-inositol phosphate + H2O = myo-inositol + phosphate</text>
        <dbReference type="Rhea" id="RHEA:24056"/>
        <dbReference type="ChEBI" id="CHEBI:15377"/>
        <dbReference type="ChEBI" id="CHEBI:17268"/>
        <dbReference type="ChEBI" id="CHEBI:43474"/>
        <dbReference type="ChEBI" id="CHEBI:84139"/>
        <dbReference type="EC" id="3.1.3.25"/>
    </reaction>
</comment>
<dbReference type="Pfam" id="PF00459">
    <property type="entry name" value="Inositol_P"/>
    <property type="match status" value="1"/>
</dbReference>
<keyword evidence="3" id="KW-0479">Metal-binding</keyword>
<dbReference type="InterPro" id="IPR020550">
    <property type="entry name" value="Inositol_monophosphatase_CS"/>
</dbReference>
<evidence type="ECO:0000256" key="1">
    <source>
        <dbReference type="ARBA" id="ARBA00001033"/>
    </source>
</evidence>
<dbReference type="InterPro" id="IPR020583">
    <property type="entry name" value="Inositol_monoP_metal-BS"/>
</dbReference>
<dbReference type="EC" id="3.1.3.25" evidence="2"/>
<accession>A0ABS2CPL4</accession>
<reference evidence="6" key="1">
    <citation type="submission" date="2021-02" db="EMBL/GenBank/DDBJ databases">
        <title>Phycicoccus sp. MQZ13P-5T, whole genome shotgun sequence.</title>
        <authorList>
            <person name="Tuo L."/>
        </authorList>
    </citation>
    <scope>NUCLEOTIDE SEQUENCE</scope>
    <source>
        <strain evidence="6">MQZ13P-5</strain>
    </source>
</reference>
<dbReference type="InterPro" id="IPR000760">
    <property type="entry name" value="Inositol_monophosphatase-like"/>
</dbReference>
<dbReference type="EMBL" id="JAFDVD010000017">
    <property type="protein sequence ID" value="MBM6401821.1"/>
    <property type="molecule type" value="Genomic_DNA"/>
</dbReference>
<comment type="caution">
    <text evidence="6">The sequence shown here is derived from an EMBL/GenBank/DDBJ whole genome shotgun (WGS) entry which is preliminary data.</text>
</comment>
<evidence type="ECO:0000256" key="2">
    <source>
        <dbReference type="ARBA" id="ARBA00013106"/>
    </source>
</evidence>
<evidence type="ECO:0000313" key="7">
    <source>
        <dbReference type="Proteomes" id="UP001430172"/>
    </source>
</evidence>
<dbReference type="PANTHER" id="PTHR20854">
    <property type="entry name" value="INOSITOL MONOPHOSPHATASE"/>
    <property type="match status" value="1"/>
</dbReference>
<dbReference type="Gene3D" id="3.40.190.80">
    <property type="match status" value="1"/>
</dbReference>
<evidence type="ECO:0000256" key="4">
    <source>
        <dbReference type="ARBA" id="ARBA00022801"/>
    </source>
</evidence>
<dbReference type="PRINTS" id="PR00377">
    <property type="entry name" value="IMPHPHTASES"/>
</dbReference>
<dbReference type="PROSITE" id="PS00630">
    <property type="entry name" value="IMP_2"/>
    <property type="match status" value="1"/>
</dbReference>
<keyword evidence="5" id="KW-0460">Magnesium</keyword>
<name>A0ABS2CPL4_9MICO</name>
<keyword evidence="4" id="KW-0378">Hydrolase</keyword>
<proteinExistence type="predicted"/>
<evidence type="ECO:0000313" key="6">
    <source>
        <dbReference type="EMBL" id="MBM6401821.1"/>
    </source>
</evidence>
<dbReference type="Proteomes" id="UP001430172">
    <property type="component" value="Unassembled WGS sequence"/>
</dbReference>
<sequence>MSGAATAEAVQESHRLRRVASAAAAASARHLLTAFRSPMLVEHKGGAHDLVTEHDLASEAIIRDLILREEPDSTVLGEEGGAVGDGRVVWHVDPIDGTVNFANGIAFWCVSVAAAIEGEVVAGVVLDPVGGHEFAADLGGAWLDGARLGPPAAPTELGATVVSSFPAALDLASHGAAALEATGRLLEAFGTTRAMGSGALGLVHVAAGWADATFDLHTHPWDVAAGSLVVRMAGGRYVGFVDGRPDEDPRTLHLAPSYYAVGPGAHYPTLDSVVRRLSGSRLPAASA</sequence>
<evidence type="ECO:0000256" key="5">
    <source>
        <dbReference type="ARBA" id="ARBA00022842"/>
    </source>
</evidence>
<protein>
    <recommendedName>
        <fullName evidence="2">inositol-phosphate phosphatase</fullName>
        <ecNumber evidence="2">3.1.3.25</ecNumber>
    </recommendedName>
</protein>
<dbReference type="RefSeq" id="WP_204132287.1">
    <property type="nucleotide sequence ID" value="NZ_JAFDVD010000017.1"/>
</dbReference>
<organism evidence="6 7">
    <name type="scientific">Phycicoccus sonneratiae</name>
    <dbReference type="NCBI Taxonomy" id="2807628"/>
    <lineage>
        <taxon>Bacteria</taxon>
        <taxon>Bacillati</taxon>
        <taxon>Actinomycetota</taxon>
        <taxon>Actinomycetes</taxon>
        <taxon>Micrococcales</taxon>
        <taxon>Intrasporangiaceae</taxon>
        <taxon>Phycicoccus</taxon>
    </lineage>
</organism>
<dbReference type="PANTHER" id="PTHR20854:SF4">
    <property type="entry name" value="INOSITOL-1-MONOPHOSPHATASE-RELATED"/>
    <property type="match status" value="1"/>
</dbReference>
<keyword evidence="7" id="KW-1185">Reference proteome</keyword>
<evidence type="ECO:0000256" key="3">
    <source>
        <dbReference type="ARBA" id="ARBA00022723"/>
    </source>
</evidence>